<evidence type="ECO:0000313" key="2">
    <source>
        <dbReference type="EMBL" id="PIW13646.1"/>
    </source>
</evidence>
<feature type="region of interest" description="Disordered" evidence="1">
    <location>
        <begin position="81"/>
        <end position="104"/>
    </location>
</feature>
<organism evidence="2 3">
    <name type="scientific">bacterium (Candidatus Blackallbacteria) CG17_big_fil_post_rev_8_21_14_2_50_48_46</name>
    <dbReference type="NCBI Taxonomy" id="2014261"/>
    <lineage>
        <taxon>Bacteria</taxon>
        <taxon>Candidatus Blackallbacteria</taxon>
    </lineage>
</organism>
<dbReference type="AlphaFoldDB" id="A0A2M7FWP2"/>
<evidence type="ECO:0000256" key="1">
    <source>
        <dbReference type="SAM" id="MobiDB-lite"/>
    </source>
</evidence>
<proteinExistence type="predicted"/>
<dbReference type="EMBL" id="PFFQ01000067">
    <property type="protein sequence ID" value="PIW13646.1"/>
    <property type="molecule type" value="Genomic_DNA"/>
</dbReference>
<feature type="region of interest" description="Disordered" evidence="1">
    <location>
        <begin position="171"/>
        <end position="192"/>
    </location>
</feature>
<name>A0A2M7FWP2_9BACT</name>
<protein>
    <submittedName>
        <fullName evidence="2">Uncharacterized protein</fullName>
    </submittedName>
</protein>
<dbReference type="Proteomes" id="UP000231019">
    <property type="component" value="Unassembled WGS sequence"/>
</dbReference>
<reference evidence="2 3" key="1">
    <citation type="submission" date="2017-09" db="EMBL/GenBank/DDBJ databases">
        <title>Depth-based differentiation of microbial function through sediment-hosted aquifers and enrichment of novel symbionts in the deep terrestrial subsurface.</title>
        <authorList>
            <person name="Probst A.J."/>
            <person name="Ladd B."/>
            <person name="Jarett J.K."/>
            <person name="Geller-Mcgrath D.E."/>
            <person name="Sieber C.M."/>
            <person name="Emerson J.B."/>
            <person name="Anantharaman K."/>
            <person name="Thomas B.C."/>
            <person name="Malmstrom R."/>
            <person name="Stieglmeier M."/>
            <person name="Klingl A."/>
            <person name="Woyke T."/>
            <person name="Ryan C.M."/>
            <person name="Banfield J.F."/>
        </authorList>
    </citation>
    <scope>NUCLEOTIDE SEQUENCE [LARGE SCALE GENOMIC DNA]</scope>
    <source>
        <strain evidence="2">CG17_big_fil_post_rev_8_21_14_2_50_48_46</strain>
    </source>
</reference>
<sequence>MKKMSLSHLSTLVIIVLSSGTLILPSIASNSDEPEVSQVFIETAENSGVYGDSILVVYDQPMLVDAQPIPLAGGMEDANNAPGSELEAPAEYPNHHGNATASKTARNYRVKITPGPYSNTTAFDGTWADLGGKAYYHPEDSDKRMIILKPPSKQSKLFAPGDRVEISVAETVKSPRKKRMRANKNKRKEIAS</sequence>
<feature type="compositionally biased region" description="Basic residues" evidence="1">
    <location>
        <begin position="174"/>
        <end position="192"/>
    </location>
</feature>
<comment type="caution">
    <text evidence="2">The sequence shown here is derived from an EMBL/GenBank/DDBJ whole genome shotgun (WGS) entry which is preliminary data.</text>
</comment>
<accession>A0A2M7FWP2</accession>
<gene>
    <name evidence="2" type="ORF">COW36_24915</name>
</gene>
<evidence type="ECO:0000313" key="3">
    <source>
        <dbReference type="Proteomes" id="UP000231019"/>
    </source>
</evidence>